<evidence type="ECO:0000313" key="2">
    <source>
        <dbReference type="Proteomes" id="UP000002499"/>
    </source>
</evidence>
<accession>E9EGQ5</accession>
<dbReference type="EMBL" id="GL698599">
    <property type="protein sequence ID" value="EFY84911.1"/>
    <property type="molecule type" value="Genomic_DNA"/>
</dbReference>
<dbReference type="HOGENOM" id="CLU_1896718_0_0_1"/>
<dbReference type="OrthoDB" id="2013972at2759"/>
<reference evidence="1 2" key="1">
    <citation type="journal article" date="2011" name="PLoS Genet.">
        <title>Genome sequencing and comparative transcriptomics of the model entomopathogenic fungi Metarhizium anisopliae and M. acridum.</title>
        <authorList>
            <person name="Gao Q."/>
            <person name="Jin K."/>
            <person name="Ying S.H."/>
            <person name="Zhang Y."/>
            <person name="Xiao G."/>
            <person name="Shang Y."/>
            <person name="Duan Z."/>
            <person name="Hu X."/>
            <person name="Xie X.Q."/>
            <person name="Zhou G."/>
            <person name="Peng G."/>
            <person name="Luo Z."/>
            <person name="Huang W."/>
            <person name="Wang B."/>
            <person name="Fang W."/>
            <person name="Wang S."/>
            <person name="Zhong Y."/>
            <person name="Ma L.J."/>
            <person name="St Leger R.J."/>
            <person name="Zhao G.P."/>
            <person name="Pei Y."/>
            <person name="Feng M.G."/>
            <person name="Xia Y."/>
            <person name="Wang C."/>
        </authorList>
    </citation>
    <scope>NUCLEOTIDE SEQUENCE [LARGE SCALE GENOMIC DNA]</scope>
    <source>
        <strain evidence="1 2">CQMa 102</strain>
    </source>
</reference>
<protein>
    <submittedName>
        <fullName evidence="1">Uncharacterized protein</fullName>
    </submittedName>
</protein>
<dbReference type="InParanoid" id="E9EGQ5"/>
<evidence type="ECO:0000313" key="1">
    <source>
        <dbReference type="EMBL" id="EFY84911.1"/>
    </source>
</evidence>
<sequence length="134" mass="15051">MDLELPTSSSLAISSSLSGTFGVQLSNAMNTSDQGLDAFRKFSDMLKESCERYSPPVDDPMRWKSWFQECGFESATEKIFKMPCSPRTRGASQAKNGLETISEGPWHIRSRNHRVTGGVETRSTQADMHAYWHL</sequence>
<dbReference type="AlphaFoldDB" id="E9EGQ5"/>
<keyword evidence="2" id="KW-1185">Reference proteome</keyword>
<dbReference type="Proteomes" id="UP000002499">
    <property type="component" value="Unassembled WGS sequence"/>
</dbReference>
<name>E9EGQ5_METAQ</name>
<organism evidence="2">
    <name type="scientific">Metarhizium acridum (strain CQMa 102)</name>
    <dbReference type="NCBI Taxonomy" id="655827"/>
    <lineage>
        <taxon>Eukaryota</taxon>
        <taxon>Fungi</taxon>
        <taxon>Dikarya</taxon>
        <taxon>Ascomycota</taxon>
        <taxon>Pezizomycotina</taxon>
        <taxon>Sordariomycetes</taxon>
        <taxon>Hypocreomycetidae</taxon>
        <taxon>Hypocreales</taxon>
        <taxon>Clavicipitaceae</taxon>
        <taxon>Metarhizium</taxon>
    </lineage>
</organism>
<proteinExistence type="predicted"/>
<gene>
    <name evidence="1" type="ORF">MAC_09053</name>
</gene>